<dbReference type="Gene3D" id="3.40.50.720">
    <property type="entry name" value="NAD(P)-binding Rossmann-like Domain"/>
    <property type="match status" value="1"/>
</dbReference>
<dbReference type="InterPro" id="IPR036291">
    <property type="entry name" value="NAD(P)-bd_dom_sf"/>
</dbReference>
<evidence type="ECO:0000313" key="5">
    <source>
        <dbReference type="Proteomes" id="UP000318081"/>
    </source>
</evidence>
<dbReference type="PANTHER" id="PTHR43818">
    <property type="entry name" value="BCDNA.GH03377"/>
    <property type="match status" value="1"/>
</dbReference>
<name>A0ABX5XL08_9BACT</name>
<accession>A0ABX5XL08</accession>
<keyword evidence="5" id="KW-1185">Reference proteome</keyword>
<keyword evidence="1 4" id="KW-0560">Oxidoreductase</keyword>
<organism evidence="4 5">
    <name type="scientific">Stieleria magnilauensis</name>
    <dbReference type="NCBI Taxonomy" id="2527963"/>
    <lineage>
        <taxon>Bacteria</taxon>
        <taxon>Pseudomonadati</taxon>
        <taxon>Planctomycetota</taxon>
        <taxon>Planctomycetia</taxon>
        <taxon>Pirellulales</taxon>
        <taxon>Pirellulaceae</taxon>
        <taxon>Stieleria</taxon>
    </lineage>
</organism>
<sequence length="359" mass="39908">MNNPHFLTRRHWLATLPAVATAAGQLCHAAEKPRLRIGQIGTKHAHASGKLQAILKFPETFDFVGIVEPDAERRAAMANRDPYRRVTWLTESELLSTPGLQAVAVETDIPNLVPTAVRCLKAGKHIHLDKPAGESLDACRAMHQIATDQNLTIQMGYMLRYNPAFQFADRIVRDGWLGEITEISGMMGKFMNDGGRLELAKISGGGMFELACHLIDQVVSLLGPPDKVTSHLRRTFPEKDTFADNRLAVFDYPKAIATIRCNHIDPMGGARRQFSITGTEGTFEIRPLEPTPKGRLGLDRPRGEFNKGYQDVTFESPTGRYDAEFMDLASVIRGEKKLRWNAEHDIATHEAVLRASGML</sequence>
<gene>
    <name evidence="4" type="primary">yhhX_1</name>
    <name evidence="4" type="ORF">TBK1r_16000</name>
</gene>
<reference evidence="4 5" key="1">
    <citation type="submission" date="2019-02" db="EMBL/GenBank/DDBJ databases">
        <title>Deep-cultivation of Planctomycetes and their phenomic and genomic characterization uncovers novel biology.</title>
        <authorList>
            <person name="Wiegand S."/>
            <person name="Jogler M."/>
            <person name="Boedeker C."/>
            <person name="Pinto D."/>
            <person name="Vollmers J."/>
            <person name="Rivas-Marin E."/>
            <person name="Kohn T."/>
            <person name="Peeters S.H."/>
            <person name="Heuer A."/>
            <person name="Rast P."/>
            <person name="Oberbeckmann S."/>
            <person name="Bunk B."/>
            <person name="Jeske O."/>
            <person name="Meyerdierks A."/>
            <person name="Storesund J.E."/>
            <person name="Kallscheuer N."/>
            <person name="Luecker S."/>
            <person name="Lage O.M."/>
            <person name="Pohl T."/>
            <person name="Merkel B.J."/>
            <person name="Hornburger P."/>
            <person name="Mueller R.-W."/>
            <person name="Bruemmer F."/>
            <person name="Labrenz M."/>
            <person name="Spormann A.M."/>
            <person name="Op den Camp H."/>
            <person name="Overmann J."/>
            <person name="Amann R."/>
            <person name="Jetten M.S.M."/>
            <person name="Mascher T."/>
            <person name="Medema M.H."/>
            <person name="Devos D.P."/>
            <person name="Kaster A.-K."/>
            <person name="Ovreas L."/>
            <person name="Rohde M."/>
            <person name="Galperin M.Y."/>
            <person name="Jogler C."/>
        </authorList>
    </citation>
    <scope>NUCLEOTIDE SEQUENCE [LARGE SCALE GENOMIC DNA]</scope>
    <source>
        <strain evidence="4 5">TBK1r</strain>
    </source>
</reference>
<proteinExistence type="predicted"/>
<evidence type="ECO:0000313" key="4">
    <source>
        <dbReference type="EMBL" id="QDV82668.1"/>
    </source>
</evidence>
<evidence type="ECO:0000259" key="3">
    <source>
        <dbReference type="Pfam" id="PF22725"/>
    </source>
</evidence>
<dbReference type="InterPro" id="IPR000683">
    <property type="entry name" value="Gfo/Idh/MocA-like_OxRdtase_N"/>
</dbReference>
<dbReference type="EC" id="1.-.-.-" evidence="4"/>
<dbReference type="GO" id="GO:0016491">
    <property type="term" value="F:oxidoreductase activity"/>
    <property type="evidence" value="ECO:0007669"/>
    <property type="project" value="UniProtKB-KW"/>
</dbReference>
<dbReference type="Proteomes" id="UP000318081">
    <property type="component" value="Chromosome"/>
</dbReference>
<protein>
    <submittedName>
        <fullName evidence="4">Oxidoreductase YhhX</fullName>
        <ecNumber evidence="4">1.-.-.-</ecNumber>
    </submittedName>
</protein>
<dbReference type="Gene3D" id="3.30.360.10">
    <property type="entry name" value="Dihydrodipicolinate Reductase, domain 2"/>
    <property type="match status" value="1"/>
</dbReference>
<feature type="domain" description="GFO/IDH/MocA-like oxidoreductase" evidence="3">
    <location>
        <begin position="165"/>
        <end position="284"/>
    </location>
</feature>
<dbReference type="PANTHER" id="PTHR43818:SF11">
    <property type="entry name" value="BCDNA.GH03377"/>
    <property type="match status" value="1"/>
</dbReference>
<dbReference type="InterPro" id="IPR050463">
    <property type="entry name" value="Gfo/Idh/MocA_oxidrdct_glycsds"/>
</dbReference>
<dbReference type="Pfam" id="PF01408">
    <property type="entry name" value="GFO_IDH_MocA"/>
    <property type="match status" value="1"/>
</dbReference>
<dbReference type="RefSeq" id="WP_145208663.1">
    <property type="nucleotide sequence ID" value="NZ_CP036432.1"/>
</dbReference>
<evidence type="ECO:0000256" key="1">
    <source>
        <dbReference type="ARBA" id="ARBA00023002"/>
    </source>
</evidence>
<dbReference type="EMBL" id="CP036432">
    <property type="protein sequence ID" value="QDV82668.1"/>
    <property type="molecule type" value="Genomic_DNA"/>
</dbReference>
<dbReference type="SUPFAM" id="SSF51735">
    <property type="entry name" value="NAD(P)-binding Rossmann-fold domains"/>
    <property type="match status" value="1"/>
</dbReference>
<feature type="domain" description="Gfo/Idh/MocA-like oxidoreductase N-terminal" evidence="2">
    <location>
        <begin position="36"/>
        <end position="157"/>
    </location>
</feature>
<dbReference type="SUPFAM" id="SSF55347">
    <property type="entry name" value="Glyceraldehyde-3-phosphate dehydrogenase-like, C-terminal domain"/>
    <property type="match status" value="1"/>
</dbReference>
<dbReference type="Pfam" id="PF22725">
    <property type="entry name" value="GFO_IDH_MocA_C3"/>
    <property type="match status" value="1"/>
</dbReference>
<evidence type="ECO:0000259" key="2">
    <source>
        <dbReference type="Pfam" id="PF01408"/>
    </source>
</evidence>
<dbReference type="InterPro" id="IPR055170">
    <property type="entry name" value="GFO_IDH_MocA-like_dom"/>
</dbReference>